<comment type="caution">
    <text evidence="2">The sequence shown here is derived from an EMBL/GenBank/DDBJ whole genome shotgun (WGS) entry which is preliminary data.</text>
</comment>
<proteinExistence type="predicted"/>
<accession>E4KQG3</accession>
<dbReference type="Pfam" id="PF13274">
    <property type="entry name" value="SocA_Panacea"/>
    <property type="match status" value="1"/>
</dbReference>
<reference evidence="2 3" key="1">
    <citation type="submission" date="2010-10" db="EMBL/GenBank/DDBJ databases">
        <authorList>
            <person name="Durkin A.S."/>
            <person name="Madupu R."/>
            <person name="Torralba M."/>
            <person name="Gillis M."/>
            <person name="Methe B."/>
            <person name="Sutton G."/>
            <person name="Nelson K.E."/>
        </authorList>
    </citation>
    <scope>NUCLEOTIDE SEQUENCE [LARGE SCALE GENOMIC DNA]</scope>
    <source>
        <strain evidence="2 3">ACS-139-V-Col8</strain>
    </source>
</reference>
<feature type="domain" description="Antitoxin SocA-like Panacea" evidence="1">
    <location>
        <begin position="31"/>
        <end position="118"/>
    </location>
</feature>
<dbReference type="EMBL" id="AENN01000017">
    <property type="protein sequence ID" value="EFR30693.1"/>
    <property type="molecule type" value="Genomic_DNA"/>
</dbReference>
<dbReference type="RefSeq" id="WP_006418853.1">
    <property type="nucleotide sequence ID" value="NZ_AENN01000017.1"/>
</dbReference>
<dbReference type="AlphaFoldDB" id="E4KQG3"/>
<sequence>MTAKVQNIAKYLIYSYEQITKSSFNNDEITLQKLMYFAQKTSLAFLGEPIIDEEFEGWKHGPVLPSLRFFFEYYNPNEQIDEQLSESEKYVIDNTIYLYGKYAPWTLRNMSHEENAWKISRVGLAEGESGSCKINIEDIKKDAEKVRLYDHQFDMYIDEFDDAEEDFVSVG</sequence>
<dbReference type="OrthoDB" id="9799173at2"/>
<name>E4KQG3_9LACT</name>
<dbReference type="Proteomes" id="UP000005990">
    <property type="component" value="Unassembled WGS sequence"/>
</dbReference>
<organism evidence="2 3">
    <name type="scientific">Eremococcus coleocola ACS-139-V-Col8</name>
    <dbReference type="NCBI Taxonomy" id="908337"/>
    <lineage>
        <taxon>Bacteria</taxon>
        <taxon>Bacillati</taxon>
        <taxon>Bacillota</taxon>
        <taxon>Bacilli</taxon>
        <taxon>Lactobacillales</taxon>
        <taxon>Aerococcaceae</taxon>
        <taxon>Eremococcus</taxon>
    </lineage>
</organism>
<evidence type="ECO:0000313" key="2">
    <source>
        <dbReference type="EMBL" id="EFR30693.1"/>
    </source>
</evidence>
<dbReference type="eggNOG" id="COG3600">
    <property type="taxonomic scope" value="Bacteria"/>
</dbReference>
<dbReference type="STRING" id="908337.HMPREF9257_0519"/>
<keyword evidence="3" id="KW-1185">Reference proteome</keyword>
<gene>
    <name evidence="2" type="ORF">HMPREF9257_0519</name>
</gene>
<protein>
    <recommendedName>
        <fullName evidence="1">Antitoxin SocA-like Panacea domain-containing protein</fullName>
    </recommendedName>
</protein>
<evidence type="ECO:0000259" key="1">
    <source>
        <dbReference type="Pfam" id="PF13274"/>
    </source>
</evidence>
<dbReference type="InterPro" id="IPR025272">
    <property type="entry name" value="SocA_Panacea"/>
</dbReference>
<evidence type="ECO:0000313" key="3">
    <source>
        <dbReference type="Proteomes" id="UP000005990"/>
    </source>
</evidence>